<evidence type="ECO:0000256" key="6">
    <source>
        <dbReference type="ARBA" id="ARBA00023136"/>
    </source>
</evidence>
<dbReference type="SUPFAM" id="SSF161098">
    <property type="entry name" value="MetI-like"/>
    <property type="match status" value="1"/>
</dbReference>
<comment type="subcellular location">
    <subcellularLocation>
        <location evidence="1 7">Cell membrane</location>
        <topology evidence="1 7">Multi-pass membrane protein</topology>
    </subcellularLocation>
</comment>
<feature type="transmembrane region" description="Helical" evidence="7">
    <location>
        <begin position="236"/>
        <end position="261"/>
    </location>
</feature>
<evidence type="ECO:0000256" key="3">
    <source>
        <dbReference type="ARBA" id="ARBA00022475"/>
    </source>
</evidence>
<dbReference type="InterPro" id="IPR035906">
    <property type="entry name" value="MetI-like_sf"/>
</dbReference>
<dbReference type="InterPro" id="IPR000515">
    <property type="entry name" value="MetI-like"/>
</dbReference>
<evidence type="ECO:0000256" key="4">
    <source>
        <dbReference type="ARBA" id="ARBA00022692"/>
    </source>
</evidence>
<dbReference type="Pfam" id="PF00528">
    <property type="entry name" value="BPD_transp_1"/>
    <property type="match status" value="1"/>
</dbReference>
<evidence type="ECO:0000256" key="7">
    <source>
        <dbReference type="RuleBase" id="RU363032"/>
    </source>
</evidence>
<dbReference type="PANTHER" id="PTHR30151:SF39">
    <property type="entry name" value="ABC TRANSPORTER PERMEASE PROTEIN"/>
    <property type="match status" value="1"/>
</dbReference>
<keyword evidence="4 7" id="KW-0812">Transmembrane</keyword>
<proteinExistence type="inferred from homology"/>
<feature type="domain" description="ABC transmembrane type-1" evidence="8">
    <location>
        <begin position="76"/>
        <end position="255"/>
    </location>
</feature>
<sequence length="275" mass="28834">MASLDSTAIEPARAARPGLNAAGTLAVGLILPVGLALAWEGLAALGVVSTRLLPPPSQILRTLGDLAMRGVLLDHVLTTLGRVAAGFLLGVAAGTALGAATGVWPLARRLLDPTIQALRSIPSIAWVPLFILWFGIFETPKVMLIAVGVFFPVYLTLAGAIASVDRKLVEVGRIYRFGTWDLVRRILLPAALPTYITGLRGGLGLGWMFVVAAEFMGASKGLGYLLVDGQMTGRPAIILAAILLFAVLGKLSDLALAALGARLVRWQDGFRPEGA</sequence>
<keyword evidence="10" id="KW-1185">Reference proteome</keyword>
<feature type="transmembrane region" description="Helical" evidence="7">
    <location>
        <begin position="118"/>
        <end position="136"/>
    </location>
</feature>
<dbReference type="EMBL" id="JAVDPW010000006">
    <property type="protein sequence ID" value="MDR6291144.1"/>
    <property type="molecule type" value="Genomic_DNA"/>
</dbReference>
<evidence type="ECO:0000256" key="2">
    <source>
        <dbReference type="ARBA" id="ARBA00022448"/>
    </source>
</evidence>
<feature type="transmembrane region" description="Helical" evidence="7">
    <location>
        <begin position="142"/>
        <end position="165"/>
    </location>
</feature>
<dbReference type="Gene3D" id="1.10.3720.10">
    <property type="entry name" value="MetI-like"/>
    <property type="match status" value="1"/>
</dbReference>
<feature type="transmembrane region" description="Helical" evidence="7">
    <location>
        <begin position="21"/>
        <end position="39"/>
    </location>
</feature>
<evidence type="ECO:0000259" key="8">
    <source>
        <dbReference type="PROSITE" id="PS50928"/>
    </source>
</evidence>
<keyword evidence="2 7" id="KW-0813">Transport</keyword>
<organism evidence="9 10">
    <name type="scientific">Inquilinus ginsengisoli</name>
    <dbReference type="NCBI Taxonomy" id="363840"/>
    <lineage>
        <taxon>Bacteria</taxon>
        <taxon>Pseudomonadati</taxon>
        <taxon>Pseudomonadota</taxon>
        <taxon>Alphaproteobacteria</taxon>
        <taxon>Rhodospirillales</taxon>
        <taxon>Rhodospirillaceae</taxon>
        <taxon>Inquilinus</taxon>
    </lineage>
</organism>
<feature type="transmembrane region" description="Helical" evidence="7">
    <location>
        <begin position="83"/>
        <end position="106"/>
    </location>
</feature>
<evidence type="ECO:0000256" key="5">
    <source>
        <dbReference type="ARBA" id="ARBA00022989"/>
    </source>
</evidence>
<comment type="similarity">
    <text evidence="7">Belongs to the binding-protein-dependent transport system permease family.</text>
</comment>
<accession>A0ABU1JRA7</accession>
<protein>
    <submittedName>
        <fullName evidence="9">Sulfonate transport system permease protein</fullName>
    </submittedName>
</protein>
<evidence type="ECO:0000313" key="10">
    <source>
        <dbReference type="Proteomes" id="UP001262410"/>
    </source>
</evidence>
<dbReference type="Proteomes" id="UP001262410">
    <property type="component" value="Unassembled WGS sequence"/>
</dbReference>
<dbReference type="RefSeq" id="WP_309796123.1">
    <property type="nucleotide sequence ID" value="NZ_JAVDPW010000006.1"/>
</dbReference>
<dbReference type="PROSITE" id="PS50928">
    <property type="entry name" value="ABC_TM1"/>
    <property type="match status" value="1"/>
</dbReference>
<dbReference type="CDD" id="cd06261">
    <property type="entry name" value="TM_PBP2"/>
    <property type="match status" value="1"/>
</dbReference>
<comment type="caution">
    <text evidence="9">The sequence shown here is derived from an EMBL/GenBank/DDBJ whole genome shotgun (WGS) entry which is preliminary data.</text>
</comment>
<feature type="transmembrane region" description="Helical" evidence="7">
    <location>
        <begin position="186"/>
        <end position="216"/>
    </location>
</feature>
<dbReference type="PANTHER" id="PTHR30151">
    <property type="entry name" value="ALKANE SULFONATE ABC TRANSPORTER-RELATED, MEMBRANE SUBUNIT"/>
    <property type="match status" value="1"/>
</dbReference>
<keyword evidence="3" id="KW-1003">Cell membrane</keyword>
<evidence type="ECO:0000313" key="9">
    <source>
        <dbReference type="EMBL" id="MDR6291144.1"/>
    </source>
</evidence>
<gene>
    <name evidence="9" type="ORF">E9232_003670</name>
</gene>
<name>A0ABU1JRA7_9PROT</name>
<keyword evidence="6 7" id="KW-0472">Membrane</keyword>
<keyword evidence="5 7" id="KW-1133">Transmembrane helix</keyword>
<reference evidence="9 10" key="1">
    <citation type="submission" date="2023-07" db="EMBL/GenBank/DDBJ databases">
        <title>Sorghum-associated microbial communities from plants grown in Nebraska, USA.</title>
        <authorList>
            <person name="Schachtman D."/>
        </authorList>
    </citation>
    <scope>NUCLEOTIDE SEQUENCE [LARGE SCALE GENOMIC DNA]</scope>
    <source>
        <strain evidence="9 10">584</strain>
    </source>
</reference>
<evidence type="ECO:0000256" key="1">
    <source>
        <dbReference type="ARBA" id="ARBA00004651"/>
    </source>
</evidence>